<dbReference type="EMBL" id="CP108482">
    <property type="protein sequence ID" value="WUS60193.1"/>
    <property type="molecule type" value="Genomic_DNA"/>
</dbReference>
<dbReference type="InterPro" id="IPR036379">
    <property type="entry name" value="A-amylase_inhib_sf"/>
</dbReference>
<evidence type="ECO:0008006" key="4">
    <source>
        <dbReference type="Google" id="ProtNLM"/>
    </source>
</evidence>
<evidence type="ECO:0000313" key="2">
    <source>
        <dbReference type="EMBL" id="WUS60193.1"/>
    </source>
</evidence>
<keyword evidence="3" id="KW-1185">Reference proteome</keyword>
<reference evidence="2 3" key="1">
    <citation type="submission" date="2022-10" db="EMBL/GenBank/DDBJ databases">
        <title>The complete genomes of actinobacterial strains from the NBC collection.</title>
        <authorList>
            <person name="Joergensen T.S."/>
            <person name="Alvarez Arevalo M."/>
            <person name="Sterndorff E.B."/>
            <person name="Faurdal D."/>
            <person name="Vuksanovic O."/>
            <person name="Mourched A.-S."/>
            <person name="Charusanti P."/>
            <person name="Shaw S."/>
            <person name="Blin K."/>
            <person name="Weber T."/>
        </authorList>
    </citation>
    <scope>NUCLEOTIDE SEQUENCE [LARGE SCALE GENOMIC DNA]</scope>
    <source>
        <strain evidence="2 3">NBC_01247</strain>
    </source>
</reference>
<dbReference type="SUPFAM" id="SSF49498">
    <property type="entry name" value="alpha-Amylase inhibitor tendamistat"/>
    <property type="match status" value="1"/>
</dbReference>
<feature type="chain" id="PRO_5046527984" description="Alpha amylase inhibitor" evidence="1">
    <location>
        <begin position="31"/>
        <end position="99"/>
    </location>
</feature>
<evidence type="ECO:0000313" key="3">
    <source>
        <dbReference type="Proteomes" id="UP001432014"/>
    </source>
</evidence>
<proteinExistence type="predicted"/>
<gene>
    <name evidence="2" type="ORF">OG469_34700</name>
</gene>
<dbReference type="RefSeq" id="WP_329493727.1">
    <property type="nucleotide sequence ID" value="NZ_CP108460.1"/>
</dbReference>
<sequence length="99" mass="10435">MNKRRKIGATVATLALGLGGVVLASTPASAVPTCAVVNHGTYGGGDPWVDVNNRCTSTIRVKVIFNWGQDSACTSIPYGTTHRFNGDTIFASYEDVVNC</sequence>
<dbReference type="Proteomes" id="UP001432014">
    <property type="component" value="Chromosome"/>
</dbReference>
<dbReference type="Gene3D" id="2.60.40.20">
    <property type="entry name" value="Alpha-amylase inhibitor"/>
    <property type="match status" value="1"/>
</dbReference>
<evidence type="ECO:0000256" key="1">
    <source>
        <dbReference type="SAM" id="SignalP"/>
    </source>
</evidence>
<name>A0ABZ1WHG1_9ACTN</name>
<keyword evidence="1" id="KW-0732">Signal</keyword>
<organism evidence="2 3">
    <name type="scientific">Kitasatospora herbaricolor</name>
    <dbReference type="NCBI Taxonomy" id="68217"/>
    <lineage>
        <taxon>Bacteria</taxon>
        <taxon>Bacillati</taxon>
        <taxon>Actinomycetota</taxon>
        <taxon>Actinomycetes</taxon>
        <taxon>Kitasatosporales</taxon>
        <taxon>Streptomycetaceae</taxon>
        <taxon>Kitasatospora</taxon>
    </lineage>
</organism>
<feature type="signal peptide" evidence="1">
    <location>
        <begin position="1"/>
        <end position="30"/>
    </location>
</feature>
<protein>
    <recommendedName>
        <fullName evidence="4">Alpha amylase inhibitor</fullName>
    </recommendedName>
</protein>
<accession>A0ABZ1WHG1</accession>